<organism evidence="2 3">
    <name type="scientific">Methanocaldococcus bathoardescens</name>
    <dbReference type="NCBI Taxonomy" id="1301915"/>
    <lineage>
        <taxon>Archaea</taxon>
        <taxon>Methanobacteriati</taxon>
        <taxon>Methanobacteriota</taxon>
        <taxon>Methanomada group</taxon>
        <taxon>Methanococci</taxon>
        <taxon>Methanococcales</taxon>
        <taxon>Methanocaldococcaceae</taxon>
        <taxon>Methanocaldococcus</taxon>
    </lineage>
</organism>
<dbReference type="EMBL" id="CP009149">
    <property type="protein sequence ID" value="AIJ05840.1"/>
    <property type="molecule type" value="Genomic_DNA"/>
</dbReference>
<dbReference type="AlphaFoldDB" id="A0A076LBQ1"/>
<dbReference type="InterPro" id="IPR024654">
    <property type="entry name" value="Calcineurin-like_PHP_lpxH"/>
</dbReference>
<evidence type="ECO:0000313" key="2">
    <source>
        <dbReference type="EMBL" id="AIJ05840.1"/>
    </source>
</evidence>
<dbReference type="Proteomes" id="UP000028781">
    <property type="component" value="Chromosome"/>
</dbReference>
<dbReference type="InterPro" id="IPR011152">
    <property type="entry name" value="Pesterase_MJ0912"/>
</dbReference>
<keyword evidence="3" id="KW-1185">Reference proteome</keyword>
<dbReference type="PANTHER" id="PTHR42850:SF2">
    <property type="entry name" value="BLL5683 PROTEIN"/>
    <property type="match status" value="1"/>
</dbReference>
<dbReference type="GO" id="GO:0016791">
    <property type="term" value="F:phosphatase activity"/>
    <property type="evidence" value="ECO:0007669"/>
    <property type="project" value="TreeGrafter"/>
</dbReference>
<dbReference type="HOGENOM" id="CLU_074761_0_1_2"/>
<dbReference type="Gene3D" id="3.60.21.10">
    <property type="match status" value="1"/>
</dbReference>
<dbReference type="SUPFAM" id="SSF56300">
    <property type="entry name" value="Metallo-dependent phosphatases"/>
    <property type="match status" value="1"/>
</dbReference>
<dbReference type="InterPro" id="IPR029052">
    <property type="entry name" value="Metallo-depent_PP-like"/>
</dbReference>
<feature type="domain" description="Calcineurin-like phosphoesterase" evidence="1">
    <location>
        <begin position="2"/>
        <end position="202"/>
    </location>
</feature>
<evidence type="ECO:0000259" key="1">
    <source>
        <dbReference type="Pfam" id="PF12850"/>
    </source>
</evidence>
<evidence type="ECO:0000313" key="3">
    <source>
        <dbReference type="Proteomes" id="UP000028781"/>
    </source>
</evidence>
<dbReference type="PANTHER" id="PTHR42850">
    <property type="entry name" value="METALLOPHOSPHOESTERASE"/>
    <property type="match status" value="1"/>
</dbReference>
<reference evidence="2 3" key="1">
    <citation type="journal article" date="2015" name="Int. J. Syst. Evol. Microbiol.">
        <title>M ethanocaldococcus bathoardescens sp. nov., a hyperthermophilic methanogen isolated from a volcanically active deep-sea hydrothermal vent.</title>
        <authorList>
            <person name="Stewart L.C."/>
            <person name="Jung J.H."/>
            <person name="Kim Y.T."/>
            <person name="Kwon S.W."/>
            <person name="Park C.S."/>
            <person name="Holden J.F."/>
        </authorList>
    </citation>
    <scope>NUCLEOTIDE SEQUENCE [LARGE SCALE GENOMIC DNA]</scope>
    <source>
        <strain evidence="2 3">JH146</strain>
    </source>
</reference>
<name>A0A076LBQ1_9EURY</name>
<dbReference type="GO" id="GO:0005737">
    <property type="term" value="C:cytoplasm"/>
    <property type="evidence" value="ECO:0007669"/>
    <property type="project" value="TreeGrafter"/>
</dbReference>
<dbReference type="OrthoDB" id="9937at2157"/>
<gene>
    <name evidence="2" type="ORF">JH146_0997</name>
</gene>
<dbReference type="KEGG" id="mjh:JH146_0997"/>
<dbReference type="PIRSF" id="PIRSF000883">
    <property type="entry name" value="Pesterase_MJ0912"/>
    <property type="match status" value="1"/>
</dbReference>
<dbReference type="InterPro" id="IPR050126">
    <property type="entry name" value="Ap4A_hydrolase"/>
</dbReference>
<dbReference type="STRING" id="1301915.JH146_0997"/>
<protein>
    <submittedName>
        <fullName evidence="2">Metallophosphoesterase 4</fullName>
    </submittedName>
</protein>
<dbReference type="Pfam" id="PF12850">
    <property type="entry name" value="Metallophos_2"/>
    <property type="match status" value="1"/>
</dbReference>
<dbReference type="GeneID" id="24891606"/>
<accession>A0A076LBQ1</accession>
<proteinExistence type="predicted"/>
<dbReference type="RefSeq" id="WP_048201984.1">
    <property type="nucleotide sequence ID" value="NZ_CP009149.1"/>
</dbReference>
<sequence>MMAIISDIHSNLEALKAVLEDIKNRNIREIVCLGDIVGYGANPNECIELIKELKCKCVAGNHDYGVLGKESLDYFNKYGAIAILWTKNVIKPENLKFLDSLPLVIEEKIKGKKVIFSHANPKYPELWEYLFPDYVDDVFEYGDLIFVGHSHIPFVNSEEKNVLLHEGEIFLDEDKRYLINPGSVGQPRDGINKASYCIFDEKDFKIEIVRVEYNIRKAYEKIVKSGLPEWLGERLFLGK</sequence>